<keyword evidence="3" id="KW-1185">Reference proteome</keyword>
<dbReference type="Proteomes" id="UP000827092">
    <property type="component" value="Unassembled WGS sequence"/>
</dbReference>
<gene>
    <name evidence="2" type="ORF">JTE90_010853</name>
</gene>
<evidence type="ECO:0000256" key="1">
    <source>
        <dbReference type="SAM" id="MobiDB-lite"/>
    </source>
</evidence>
<reference evidence="2 3" key="1">
    <citation type="journal article" date="2022" name="Nat. Ecol. Evol.">
        <title>A masculinizing supergene underlies an exaggerated male reproductive morph in a spider.</title>
        <authorList>
            <person name="Hendrickx F."/>
            <person name="De Corte Z."/>
            <person name="Sonet G."/>
            <person name="Van Belleghem S.M."/>
            <person name="Kostlbacher S."/>
            <person name="Vangestel C."/>
        </authorList>
    </citation>
    <scope>NUCLEOTIDE SEQUENCE [LARGE SCALE GENOMIC DNA]</scope>
    <source>
        <strain evidence="2">W744_W776</strain>
    </source>
</reference>
<dbReference type="EMBL" id="JAFNEN010000169">
    <property type="protein sequence ID" value="KAG8190995.1"/>
    <property type="molecule type" value="Genomic_DNA"/>
</dbReference>
<comment type="caution">
    <text evidence="2">The sequence shown here is derived from an EMBL/GenBank/DDBJ whole genome shotgun (WGS) entry which is preliminary data.</text>
</comment>
<sequence>MFSHIRRSHSGCSLPSWLITPGPVLMKNHVHPNKYHPLVQEVELLEANPEYARVRFPDGRETTVNIRHLAPRGLQPPQVPANNRGSLDRPGPEHPLTRCDHLQSENPDKLESANVSPPEVFDMLPETENENQASELSPEISPKLSTSSRIRRRPAYLSRTM</sequence>
<feature type="region of interest" description="Disordered" evidence="1">
    <location>
        <begin position="71"/>
        <end position="161"/>
    </location>
</feature>
<proteinExistence type="predicted"/>
<evidence type="ECO:0000313" key="2">
    <source>
        <dbReference type="EMBL" id="KAG8190995.1"/>
    </source>
</evidence>
<name>A0AAV6V2U1_9ARAC</name>
<dbReference type="AlphaFoldDB" id="A0AAV6V2U1"/>
<organism evidence="2 3">
    <name type="scientific">Oedothorax gibbosus</name>
    <dbReference type="NCBI Taxonomy" id="931172"/>
    <lineage>
        <taxon>Eukaryota</taxon>
        <taxon>Metazoa</taxon>
        <taxon>Ecdysozoa</taxon>
        <taxon>Arthropoda</taxon>
        <taxon>Chelicerata</taxon>
        <taxon>Arachnida</taxon>
        <taxon>Araneae</taxon>
        <taxon>Araneomorphae</taxon>
        <taxon>Entelegynae</taxon>
        <taxon>Araneoidea</taxon>
        <taxon>Linyphiidae</taxon>
        <taxon>Erigoninae</taxon>
        <taxon>Oedothorax</taxon>
    </lineage>
</organism>
<feature type="compositionally biased region" description="Basic and acidic residues" evidence="1">
    <location>
        <begin position="86"/>
        <end position="111"/>
    </location>
</feature>
<protein>
    <submittedName>
        <fullName evidence="2">Uncharacterized protein</fullName>
    </submittedName>
</protein>
<accession>A0AAV6V2U1</accession>
<evidence type="ECO:0000313" key="3">
    <source>
        <dbReference type="Proteomes" id="UP000827092"/>
    </source>
</evidence>